<keyword evidence="8 13" id="KW-0406">Ion transport</keyword>
<dbReference type="InterPro" id="IPR001873">
    <property type="entry name" value="ENaC"/>
</dbReference>
<keyword evidence="11 13" id="KW-0739">Sodium transport</keyword>
<evidence type="ECO:0000256" key="4">
    <source>
        <dbReference type="ARBA" id="ARBA00022461"/>
    </source>
</evidence>
<keyword evidence="3 13" id="KW-0813">Transport</keyword>
<gene>
    <name evidence="15" type="ORF">PENTCL1PPCAC_16165</name>
</gene>
<keyword evidence="5 13" id="KW-0812">Transmembrane</keyword>
<evidence type="ECO:0000256" key="2">
    <source>
        <dbReference type="ARBA" id="ARBA00007193"/>
    </source>
</evidence>
<dbReference type="Pfam" id="PF00858">
    <property type="entry name" value="ASC"/>
    <property type="match status" value="1"/>
</dbReference>
<evidence type="ECO:0000256" key="11">
    <source>
        <dbReference type="ARBA" id="ARBA00023201"/>
    </source>
</evidence>
<evidence type="ECO:0000313" key="15">
    <source>
        <dbReference type="EMBL" id="GMS93990.1"/>
    </source>
</evidence>
<keyword evidence="7" id="KW-0915">Sodium</keyword>
<feature type="compositionally biased region" description="Low complexity" evidence="14">
    <location>
        <begin position="170"/>
        <end position="188"/>
    </location>
</feature>
<evidence type="ECO:0000256" key="3">
    <source>
        <dbReference type="ARBA" id="ARBA00022448"/>
    </source>
</evidence>
<keyword evidence="9" id="KW-0472">Membrane</keyword>
<keyword evidence="10" id="KW-0325">Glycoprotein</keyword>
<feature type="non-terminal residue" evidence="15">
    <location>
        <position position="1"/>
    </location>
</feature>
<dbReference type="Proteomes" id="UP001432027">
    <property type="component" value="Unassembled WGS sequence"/>
</dbReference>
<evidence type="ECO:0000256" key="13">
    <source>
        <dbReference type="RuleBase" id="RU000679"/>
    </source>
</evidence>
<feature type="non-terminal residue" evidence="15">
    <location>
        <position position="339"/>
    </location>
</feature>
<evidence type="ECO:0000256" key="5">
    <source>
        <dbReference type="ARBA" id="ARBA00022692"/>
    </source>
</evidence>
<keyword evidence="4 13" id="KW-0894">Sodium channel</keyword>
<dbReference type="Gene3D" id="1.10.287.820">
    <property type="entry name" value="Acid-sensing ion channel domain"/>
    <property type="match status" value="1"/>
</dbReference>
<dbReference type="AlphaFoldDB" id="A0AAV5TI54"/>
<keyword evidence="16" id="KW-1185">Reference proteome</keyword>
<comment type="subcellular location">
    <subcellularLocation>
        <location evidence="1">Membrane</location>
        <topology evidence="1">Multi-pass membrane protein</topology>
    </subcellularLocation>
</comment>
<evidence type="ECO:0000256" key="12">
    <source>
        <dbReference type="ARBA" id="ARBA00023303"/>
    </source>
</evidence>
<evidence type="ECO:0000256" key="7">
    <source>
        <dbReference type="ARBA" id="ARBA00023053"/>
    </source>
</evidence>
<keyword evidence="6" id="KW-1133">Transmembrane helix</keyword>
<name>A0AAV5TI54_9BILA</name>
<keyword evidence="12 13" id="KW-0407">Ion channel</keyword>
<evidence type="ECO:0000256" key="6">
    <source>
        <dbReference type="ARBA" id="ARBA00022989"/>
    </source>
</evidence>
<dbReference type="PANTHER" id="PTHR11690:SF269">
    <property type="entry name" value="DEGENERIN-LIKE PROTEIN ASIC-2"/>
    <property type="match status" value="1"/>
</dbReference>
<evidence type="ECO:0000256" key="10">
    <source>
        <dbReference type="ARBA" id="ARBA00023180"/>
    </source>
</evidence>
<proteinExistence type="inferred from homology"/>
<evidence type="ECO:0008006" key="17">
    <source>
        <dbReference type="Google" id="ProtNLM"/>
    </source>
</evidence>
<comment type="similarity">
    <text evidence="2 13">Belongs to the amiloride-sensitive sodium channel (TC 1.A.6) family.</text>
</comment>
<evidence type="ECO:0000313" key="16">
    <source>
        <dbReference type="Proteomes" id="UP001432027"/>
    </source>
</evidence>
<reference evidence="15" key="1">
    <citation type="submission" date="2023-10" db="EMBL/GenBank/DDBJ databases">
        <title>Genome assembly of Pristionchus species.</title>
        <authorList>
            <person name="Yoshida K."/>
            <person name="Sommer R.J."/>
        </authorList>
    </citation>
    <scope>NUCLEOTIDE SEQUENCE</scope>
    <source>
        <strain evidence="15">RS0144</strain>
    </source>
</reference>
<comment type="caution">
    <text evidence="15">The sequence shown here is derived from an EMBL/GenBank/DDBJ whole genome shotgun (WGS) entry which is preliminary data.</text>
</comment>
<dbReference type="PANTHER" id="PTHR11690">
    <property type="entry name" value="AMILORIDE-SENSITIVE SODIUM CHANNEL-RELATED"/>
    <property type="match status" value="1"/>
</dbReference>
<dbReference type="PRINTS" id="PR01078">
    <property type="entry name" value="AMINACHANNEL"/>
</dbReference>
<feature type="region of interest" description="Disordered" evidence="14">
    <location>
        <begin position="151"/>
        <end position="190"/>
    </location>
</feature>
<evidence type="ECO:0000256" key="8">
    <source>
        <dbReference type="ARBA" id="ARBA00023065"/>
    </source>
</evidence>
<feature type="compositionally biased region" description="Basic and acidic residues" evidence="14">
    <location>
        <begin position="151"/>
        <end position="160"/>
    </location>
</feature>
<organism evidence="15 16">
    <name type="scientific">Pristionchus entomophagus</name>
    <dbReference type="NCBI Taxonomy" id="358040"/>
    <lineage>
        <taxon>Eukaryota</taxon>
        <taxon>Metazoa</taxon>
        <taxon>Ecdysozoa</taxon>
        <taxon>Nematoda</taxon>
        <taxon>Chromadorea</taxon>
        <taxon>Rhabditida</taxon>
        <taxon>Rhabditina</taxon>
        <taxon>Diplogasteromorpha</taxon>
        <taxon>Diplogasteroidea</taxon>
        <taxon>Neodiplogasteridae</taxon>
        <taxon>Pristionchus</taxon>
    </lineage>
</organism>
<sequence>NDGFKLAAKTRASIAFTRVARTRSPAPYDNCTNGGQMGASDYYANYTYNYNSCQSSCLQRLAVKFCGCVDPIYLKDEGQLYCSTKTDMLCLVNLPSKVSEANAANGQHVCDCHPACVEEAFEMIVTYGVYPSVKYAVATGTQYQRDLLLKEQNGGRRGEGDNDADDYDGTTTTTTTTLRPTTTTQPYPTRTPEPIKCPPVFLSEAEARAAIGENAKECFNDQFMQLYNNPKFTAIQGWPCISTKKCRTCIMFTDPDQPEWDWPCQYEQPCKLLNQMGTTKYSCAEFFKAYDFIPTGVSTKGNQDCIRVPTSSNLMRLIGNPLLDPIWLDSIRVNANMTP</sequence>
<dbReference type="EMBL" id="BTSX01000004">
    <property type="protein sequence ID" value="GMS93990.1"/>
    <property type="molecule type" value="Genomic_DNA"/>
</dbReference>
<dbReference type="GO" id="GO:0005886">
    <property type="term" value="C:plasma membrane"/>
    <property type="evidence" value="ECO:0007669"/>
    <property type="project" value="TreeGrafter"/>
</dbReference>
<evidence type="ECO:0000256" key="14">
    <source>
        <dbReference type="SAM" id="MobiDB-lite"/>
    </source>
</evidence>
<evidence type="ECO:0000256" key="1">
    <source>
        <dbReference type="ARBA" id="ARBA00004141"/>
    </source>
</evidence>
<protein>
    <recommendedName>
        <fullName evidence="17">Ion channel</fullName>
    </recommendedName>
</protein>
<accession>A0AAV5TI54</accession>
<evidence type="ECO:0000256" key="9">
    <source>
        <dbReference type="ARBA" id="ARBA00023136"/>
    </source>
</evidence>
<dbReference type="GO" id="GO:0015280">
    <property type="term" value="F:ligand-gated sodium channel activity"/>
    <property type="evidence" value="ECO:0007669"/>
    <property type="project" value="TreeGrafter"/>
</dbReference>